<keyword evidence="5" id="KW-0648">Protein biosynthesis</keyword>
<dbReference type="InterPro" id="IPR001059">
    <property type="entry name" value="Transl_elong_P/YeiP_cen"/>
</dbReference>
<dbReference type="PROSITE" id="PS01275">
    <property type="entry name" value="EFP"/>
    <property type="match status" value="1"/>
</dbReference>
<dbReference type="PIRSF" id="PIRSF005901">
    <property type="entry name" value="EF-P"/>
    <property type="match status" value="1"/>
</dbReference>
<dbReference type="SUPFAM" id="SSF50249">
    <property type="entry name" value="Nucleic acid-binding proteins"/>
    <property type="match status" value="2"/>
</dbReference>
<dbReference type="GO" id="GO:0043043">
    <property type="term" value="P:peptide biosynthetic process"/>
    <property type="evidence" value="ECO:0007669"/>
    <property type="project" value="InterPro"/>
</dbReference>
<dbReference type="AlphaFoldDB" id="A0A3E1K638"/>
<dbReference type="InterPro" id="IPR013852">
    <property type="entry name" value="Transl_elong_P/YeiP_CS"/>
</dbReference>
<evidence type="ECO:0000259" key="4">
    <source>
        <dbReference type="SMART" id="SM01185"/>
    </source>
</evidence>
<comment type="caution">
    <text evidence="5">The sequence shown here is derived from an EMBL/GenBank/DDBJ whole genome shotgun (WGS) entry which is preliminary data.</text>
</comment>
<dbReference type="NCBIfam" id="NF001810">
    <property type="entry name" value="PRK00529.1"/>
    <property type="match status" value="1"/>
</dbReference>
<keyword evidence="6" id="KW-1185">Reference proteome</keyword>
<dbReference type="InterPro" id="IPR020599">
    <property type="entry name" value="Transl_elong_fac_P/YeiP"/>
</dbReference>
<dbReference type="SUPFAM" id="SSF50104">
    <property type="entry name" value="Translation proteins SH3-like domain"/>
    <property type="match status" value="1"/>
</dbReference>
<keyword evidence="5" id="KW-0251">Elongation factor</keyword>
<dbReference type="Pfam" id="PF09285">
    <property type="entry name" value="Elong-fact-P_C"/>
    <property type="match status" value="1"/>
</dbReference>
<dbReference type="InterPro" id="IPR012340">
    <property type="entry name" value="NA-bd_OB-fold"/>
</dbReference>
<evidence type="ECO:0000313" key="6">
    <source>
        <dbReference type="Proteomes" id="UP000260351"/>
    </source>
</evidence>
<dbReference type="Gene3D" id="2.30.30.30">
    <property type="match status" value="1"/>
</dbReference>
<dbReference type="EMBL" id="QUZK01000046">
    <property type="protein sequence ID" value="RFF29475.1"/>
    <property type="molecule type" value="Genomic_DNA"/>
</dbReference>
<dbReference type="Gene3D" id="2.40.50.140">
    <property type="entry name" value="Nucleic acid-binding proteins"/>
    <property type="match status" value="2"/>
</dbReference>
<dbReference type="InterPro" id="IPR008991">
    <property type="entry name" value="Translation_prot_SH3-like_sf"/>
</dbReference>
<dbReference type="InterPro" id="IPR013185">
    <property type="entry name" value="Transl_elong_KOW-like"/>
</dbReference>
<comment type="similarity">
    <text evidence="1 2">Belongs to the elongation factor P family.</text>
</comment>
<evidence type="ECO:0000259" key="3">
    <source>
        <dbReference type="SMART" id="SM00841"/>
    </source>
</evidence>
<evidence type="ECO:0000256" key="2">
    <source>
        <dbReference type="HAMAP-Rule" id="MF_00646"/>
    </source>
</evidence>
<gene>
    <name evidence="5" type="primary">yeiP</name>
    <name evidence="5" type="ORF">DZC52_12580</name>
</gene>
<dbReference type="InterPro" id="IPR014722">
    <property type="entry name" value="Rib_uL2_dom2"/>
</dbReference>
<dbReference type="OrthoDB" id="9801844at2"/>
<proteinExistence type="inferred from homology"/>
<name>A0A3E1K638_9GAMM</name>
<dbReference type="HAMAP" id="MF_00646">
    <property type="entry name" value="EFP"/>
    <property type="match status" value="1"/>
</dbReference>
<evidence type="ECO:0000313" key="5">
    <source>
        <dbReference type="EMBL" id="RFF29475.1"/>
    </source>
</evidence>
<dbReference type="GO" id="GO:0005829">
    <property type="term" value="C:cytosol"/>
    <property type="evidence" value="ECO:0007669"/>
    <property type="project" value="UniProtKB-ARBA"/>
</dbReference>
<reference evidence="5 6" key="1">
    <citation type="submission" date="2018-08" db="EMBL/GenBank/DDBJ databases">
        <title>Wenzhouxiangella salilacus sp. nov., a novel bacterium isolated from a saline lake in Xinjiang Province, China.</title>
        <authorList>
            <person name="Han S."/>
        </authorList>
    </citation>
    <scope>NUCLEOTIDE SEQUENCE [LARGE SCALE GENOMIC DNA]</scope>
    <source>
        <strain evidence="5 6">XDB06</strain>
    </source>
</reference>
<organism evidence="5 6">
    <name type="scientific">Wenzhouxiangella sediminis</name>
    <dbReference type="NCBI Taxonomy" id="1792836"/>
    <lineage>
        <taxon>Bacteria</taxon>
        <taxon>Pseudomonadati</taxon>
        <taxon>Pseudomonadota</taxon>
        <taxon>Gammaproteobacteria</taxon>
        <taxon>Chromatiales</taxon>
        <taxon>Wenzhouxiangellaceae</taxon>
        <taxon>Wenzhouxiangella</taxon>
    </lineage>
</organism>
<dbReference type="InterPro" id="IPR015365">
    <property type="entry name" value="Elong-fact-P_C"/>
</dbReference>
<evidence type="ECO:0000256" key="1">
    <source>
        <dbReference type="ARBA" id="ARBA00009479"/>
    </source>
</evidence>
<dbReference type="SMART" id="SM01185">
    <property type="entry name" value="EFP"/>
    <property type="match status" value="1"/>
</dbReference>
<dbReference type="RefSeq" id="WP_116651501.1">
    <property type="nucleotide sequence ID" value="NZ_QUZK01000046.1"/>
</dbReference>
<dbReference type="Pfam" id="PF01132">
    <property type="entry name" value="EFP"/>
    <property type="match status" value="1"/>
</dbReference>
<dbReference type="SMART" id="SM00841">
    <property type="entry name" value="Elong-fact-P_C"/>
    <property type="match status" value="1"/>
</dbReference>
<dbReference type="FunFam" id="2.40.50.140:FF:000009">
    <property type="entry name" value="Elongation factor P"/>
    <property type="match status" value="1"/>
</dbReference>
<dbReference type="NCBIfam" id="NF003392">
    <property type="entry name" value="PRK04542.1"/>
    <property type="match status" value="1"/>
</dbReference>
<dbReference type="Proteomes" id="UP000260351">
    <property type="component" value="Unassembled WGS sequence"/>
</dbReference>
<accession>A0A3E1K638</accession>
<dbReference type="InterPro" id="IPR011897">
    <property type="entry name" value="Transl_elong_p-like_YeiP"/>
</dbReference>
<feature type="domain" description="Translation elongation factor P/YeiP central" evidence="4">
    <location>
        <begin position="69"/>
        <end position="124"/>
    </location>
</feature>
<dbReference type="FunFam" id="2.40.50.140:FF:000004">
    <property type="entry name" value="Elongation factor P"/>
    <property type="match status" value="1"/>
</dbReference>
<sequence length="188" mass="20513">MPRVNEIKRGQVVEHDGGVFAVRNIERSAPTARGGGTLYRFKLQAIPGGDRKEVTLKGDDVLKDADLVRRQSEFSYRDGNQFVFMDSEDFSQYLVDAEAVGEAADYITDGLDGIYVLIIDDTPVAIQLPQSVVLDVTDTAPVMKGATATKSNKPATLETGLEIQVPDYITPGEKVRVNTESGEFMGRA</sequence>
<dbReference type="GO" id="GO:0003746">
    <property type="term" value="F:translation elongation factor activity"/>
    <property type="evidence" value="ECO:0007669"/>
    <property type="project" value="UniProtKB-UniRule"/>
</dbReference>
<dbReference type="PANTHER" id="PTHR30053">
    <property type="entry name" value="ELONGATION FACTOR P"/>
    <property type="match status" value="1"/>
</dbReference>
<dbReference type="PANTHER" id="PTHR30053:SF14">
    <property type="entry name" value="TRANSLATION ELONGATION FACTOR KOW-LIKE DOMAIN-CONTAINING PROTEIN"/>
    <property type="match status" value="1"/>
</dbReference>
<feature type="domain" description="Elongation factor P C-terminal" evidence="3">
    <location>
        <begin position="132"/>
        <end position="187"/>
    </location>
</feature>
<dbReference type="Pfam" id="PF08207">
    <property type="entry name" value="EFP_N"/>
    <property type="match status" value="1"/>
</dbReference>
<protein>
    <recommendedName>
        <fullName evidence="2">Elongation factor P-like protein</fullName>
    </recommendedName>
</protein>
<dbReference type="CDD" id="cd05794">
    <property type="entry name" value="S1_EF-P_repeat_2"/>
    <property type="match status" value="1"/>
</dbReference>